<dbReference type="EMBL" id="BARU01000736">
    <property type="protein sequence ID" value="GAH24326.1"/>
    <property type="molecule type" value="Genomic_DNA"/>
</dbReference>
<dbReference type="PANTHER" id="PTHR42740">
    <property type="entry name" value="RIBONUCLEASE VAPC3"/>
    <property type="match status" value="1"/>
</dbReference>
<dbReference type="InterPro" id="IPR022907">
    <property type="entry name" value="VapC_family"/>
</dbReference>
<dbReference type="Pfam" id="PF01850">
    <property type="entry name" value="PIN"/>
    <property type="match status" value="1"/>
</dbReference>
<dbReference type="InterPro" id="IPR029060">
    <property type="entry name" value="PIN-like_dom_sf"/>
</dbReference>
<dbReference type="SMART" id="SM00670">
    <property type="entry name" value="PINc"/>
    <property type="match status" value="1"/>
</dbReference>
<dbReference type="Gene3D" id="3.40.50.1010">
    <property type="entry name" value="5'-nuclease"/>
    <property type="match status" value="1"/>
</dbReference>
<evidence type="ECO:0000256" key="1">
    <source>
        <dbReference type="ARBA" id="ARBA00022649"/>
    </source>
</evidence>
<evidence type="ECO:0000313" key="7">
    <source>
        <dbReference type="EMBL" id="GAH24326.1"/>
    </source>
</evidence>
<proteinExistence type="inferred from homology"/>
<comment type="caution">
    <text evidence="7">The sequence shown here is derived from an EMBL/GenBank/DDBJ whole genome shotgun (WGS) entry which is preliminary data.</text>
</comment>
<keyword evidence="5" id="KW-0460">Magnesium</keyword>
<gene>
    <name evidence="7" type="ORF">S03H2_02250</name>
</gene>
<keyword evidence="2" id="KW-0540">Nuclease</keyword>
<reference evidence="7" key="1">
    <citation type="journal article" date="2014" name="Front. Microbiol.">
        <title>High frequency of phylogenetically diverse reductive dehalogenase-homologous genes in deep subseafloor sedimentary metagenomes.</title>
        <authorList>
            <person name="Kawai M."/>
            <person name="Futagami T."/>
            <person name="Toyoda A."/>
            <person name="Takaki Y."/>
            <person name="Nishi S."/>
            <person name="Hori S."/>
            <person name="Arai W."/>
            <person name="Tsubouchi T."/>
            <person name="Morono Y."/>
            <person name="Uchiyama I."/>
            <person name="Ito T."/>
            <person name="Fujiyama A."/>
            <person name="Inagaki F."/>
            <person name="Takami H."/>
        </authorList>
    </citation>
    <scope>NUCLEOTIDE SEQUENCE</scope>
    <source>
        <strain evidence="7">Expedition CK06-06</strain>
    </source>
</reference>
<evidence type="ECO:0000256" key="4">
    <source>
        <dbReference type="ARBA" id="ARBA00022801"/>
    </source>
</evidence>
<dbReference type="SUPFAM" id="SSF88723">
    <property type="entry name" value="PIN domain-like"/>
    <property type="match status" value="1"/>
</dbReference>
<keyword evidence="1" id="KW-1277">Toxin-antitoxin system</keyword>
<protein>
    <recommendedName>
        <fullName evidence="6">PIN domain-containing protein</fullName>
    </recommendedName>
</protein>
<dbReference type="HAMAP" id="MF_00265">
    <property type="entry name" value="VapC_Nob1"/>
    <property type="match status" value="1"/>
</dbReference>
<evidence type="ECO:0000256" key="3">
    <source>
        <dbReference type="ARBA" id="ARBA00022723"/>
    </source>
</evidence>
<dbReference type="PANTHER" id="PTHR42740:SF1">
    <property type="entry name" value="RIBONUCLEASE VAPC3"/>
    <property type="match status" value="1"/>
</dbReference>
<dbReference type="GO" id="GO:0046872">
    <property type="term" value="F:metal ion binding"/>
    <property type="evidence" value="ECO:0007669"/>
    <property type="project" value="UniProtKB-KW"/>
</dbReference>
<keyword evidence="3" id="KW-0479">Metal-binding</keyword>
<evidence type="ECO:0000256" key="5">
    <source>
        <dbReference type="ARBA" id="ARBA00022842"/>
    </source>
</evidence>
<evidence type="ECO:0000259" key="6">
    <source>
        <dbReference type="SMART" id="SM00670"/>
    </source>
</evidence>
<accession>X1DTG1</accession>
<feature type="domain" description="PIN" evidence="6">
    <location>
        <begin position="4"/>
        <end position="121"/>
    </location>
</feature>
<dbReference type="AlphaFoldDB" id="X1DTG1"/>
<keyword evidence="4" id="KW-0378">Hydrolase</keyword>
<organism evidence="7">
    <name type="scientific">marine sediment metagenome</name>
    <dbReference type="NCBI Taxonomy" id="412755"/>
    <lineage>
        <taxon>unclassified sequences</taxon>
        <taxon>metagenomes</taxon>
        <taxon>ecological metagenomes</taxon>
    </lineage>
</organism>
<dbReference type="GO" id="GO:0004540">
    <property type="term" value="F:RNA nuclease activity"/>
    <property type="evidence" value="ECO:0007669"/>
    <property type="project" value="InterPro"/>
</dbReference>
<evidence type="ECO:0000256" key="2">
    <source>
        <dbReference type="ARBA" id="ARBA00022722"/>
    </source>
</evidence>
<dbReference type="GO" id="GO:0016787">
    <property type="term" value="F:hydrolase activity"/>
    <property type="evidence" value="ECO:0007669"/>
    <property type="project" value="UniProtKB-KW"/>
</dbReference>
<dbReference type="CDD" id="cd18759">
    <property type="entry name" value="PIN_MtVapC3-like"/>
    <property type="match status" value="1"/>
</dbReference>
<dbReference type="InterPro" id="IPR051749">
    <property type="entry name" value="PINc/VapC_TA_RNase"/>
</dbReference>
<dbReference type="InterPro" id="IPR002716">
    <property type="entry name" value="PIN_dom"/>
</dbReference>
<sequence length="131" mass="15217">MNDKKVLIDTSIWIDYFKNKSPILSEKVDKILSEDEVYVPKIVIAELIQGAKSEKEISIIEDFIDAFNIIDQKEDSWLKAGKLSYNLKKKGETINLIDCYIAVIAQEHNCQIFTLDKHFKEIQKVTKIHFL</sequence>
<name>X1DTG1_9ZZZZ</name>